<name>A0A7U9TGR4_9MOLU</name>
<dbReference type="Proteomes" id="UP000620133">
    <property type="component" value="Chromosome"/>
</dbReference>
<dbReference type="KEGG" id="manr:MPAN_005310"/>
<sequence>MFSKIYDALMSDIDYEQIYTFLSPYLKADDVVLDAGCGSGYLLQELLLHQVDAMGIDNDDQMLSLAQDRLQTSNLRAPLYHHDLRDKLDIKVDVIVSFFDVMNYLKGIKQVFSNIKDALAPNGLFIFDVYQESVLDDYDGYIENDNEPFDYQWSIKKDQMKLKHKVITNQEIYELTQYVKPLSYYLDILSSLGFKDIQALKGPDIRKHYIIASL</sequence>
<dbReference type="SUPFAM" id="SSF53335">
    <property type="entry name" value="S-adenosyl-L-methionine-dependent methyltransferases"/>
    <property type="match status" value="1"/>
</dbReference>
<reference evidence="2" key="1">
    <citation type="submission" date="2021-01" db="EMBL/GenBank/DDBJ databases">
        <title>Draft genome sequence of Acholeplasmataceae bacterium strain Mahy22.</title>
        <authorList>
            <person name="Watanabe M."/>
            <person name="Kojima H."/>
            <person name="Fukui M."/>
        </authorList>
    </citation>
    <scope>NUCLEOTIDE SEQUENCE</scope>
    <source>
        <strain evidence="2">Mahy22</strain>
    </source>
</reference>
<dbReference type="InterPro" id="IPR013217">
    <property type="entry name" value="Methyltransf_12"/>
</dbReference>
<proteinExistence type="predicted"/>
<dbReference type="CDD" id="cd02440">
    <property type="entry name" value="AdoMet_MTases"/>
    <property type="match status" value="1"/>
</dbReference>
<keyword evidence="3" id="KW-1185">Reference proteome</keyword>
<protein>
    <recommendedName>
        <fullName evidence="1">Methyltransferase type 12 domain-containing protein</fullName>
    </recommendedName>
</protein>
<evidence type="ECO:0000259" key="1">
    <source>
        <dbReference type="Pfam" id="PF08242"/>
    </source>
</evidence>
<evidence type="ECO:0000313" key="3">
    <source>
        <dbReference type="Proteomes" id="UP000620133"/>
    </source>
</evidence>
<dbReference type="Pfam" id="PF08242">
    <property type="entry name" value="Methyltransf_12"/>
    <property type="match status" value="1"/>
</dbReference>
<evidence type="ECO:0000313" key="2">
    <source>
        <dbReference type="EMBL" id="BCR35638.1"/>
    </source>
</evidence>
<dbReference type="PANTHER" id="PTHR43861">
    <property type="entry name" value="TRANS-ACONITATE 2-METHYLTRANSFERASE-RELATED"/>
    <property type="match status" value="1"/>
</dbReference>
<dbReference type="EMBL" id="AP024412">
    <property type="protein sequence ID" value="BCR35638.1"/>
    <property type="molecule type" value="Genomic_DNA"/>
</dbReference>
<dbReference type="AlphaFoldDB" id="A0A7U9TGR4"/>
<gene>
    <name evidence="2" type="ORF">MPAN_005310</name>
</gene>
<organism evidence="2 3">
    <name type="scientific">Mariniplasma anaerobium</name>
    <dbReference type="NCBI Taxonomy" id="2735436"/>
    <lineage>
        <taxon>Bacteria</taxon>
        <taxon>Bacillati</taxon>
        <taxon>Mycoplasmatota</taxon>
        <taxon>Mollicutes</taxon>
        <taxon>Acholeplasmatales</taxon>
        <taxon>Acholeplasmataceae</taxon>
        <taxon>Mariniplasma</taxon>
    </lineage>
</organism>
<feature type="domain" description="Methyltransferase type 12" evidence="1">
    <location>
        <begin position="33"/>
        <end position="125"/>
    </location>
</feature>
<accession>A0A7U9TGR4</accession>
<dbReference type="Gene3D" id="3.40.50.150">
    <property type="entry name" value="Vaccinia Virus protein VP39"/>
    <property type="match status" value="1"/>
</dbReference>
<dbReference type="RefSeq" id="WP_176238483.1">
    <property type="nucleotide sequence ID" value="NZ_AP024412.1"/>
</dbReference>
<dbReference type="InterPro" id="IPR029063">
    <property type="entry name" value="SAM-dependent_MTases_sf"/>
</dbReference>